<evidence type="ECO:0000256" key="1">
    <source>
        <dbReference type="SAM" id="MobiDB-lite"/>
    </source>
</evidence>
<sequence length="222" mass="24386">MEASNPTARKTNACPTPSTFQTCQFRRQSDGAGVQSLFANPLRILALLACASLAAGCGSQSTDVADAQRPGPETQINAESDQVQPAEVVSQLLDRVRRGGQEASSNELLTKLAQQELTRIGRPFQFPGSPDTRFEVRQAFPVPDQDDAVWVHTFLTEPIDSGENFQYEVVWTLRKEIAGWRVSGFVIDQGEGMEPLEFDFENGDEMEARLAALEQAEGPVNR</sequence>
<evidence type="ECO:0000313" key="2">
    <source>
        <dbReference type="EMBL" id="QDV84679.1"/>
    </source>
</evidence>
<evidence type="ECO:0008006" key="4">
    <source>
        <dbReference type="Google" id="ProtNLM"/>
    </source>
</evidence>
<protein>
    <recommendedName>
        <fullName evidence="4">DUF4864 domain-containing protein</fullName>
    </recommendedName>
</protein>
<accession>A0ABX5XRZ2</accession>
<evidence type="ECO:0000313" key="3">
    <source>
        <dbReference type="Proteomes" id="UP000318081"/>
    </source>
</evidence>
<feature type="region of interest" description="Disordered" evidence="1">
    <location>
        <begin position="61"/>
        <end position="80"/>
    </location>
</feature>
<gene>
    <name evidence="2" type="ORF">TBK1r_36310</name>
</gene>
<name>A0ABX5XRZ2_9BACT</name>
<proteinExistence type="predicted"/>
<reference evidence="2 3" key="1">
    <citation type="submission" date="2019-02" db="EMBL/GenBank/DDBJ databases">
        <title>Deep-cultivation of Planctomycetes and their phenomic and genomic characterization uncovers novel biology.</title>
        <authorList>
            <person name="Wiegand S."/>
            <person name="Jogler M."/>
            <person name="Boedeker C."/>
            <person name="Pinto D."/>
            <person name="Vollmers J."/>
            <person name="Rivas-Marin E."/>
            <person name="Kohn T."/>
            <person name="Peeters S.H."/>
            <person name="Heuer A."/>
            <person name="Rast P."/>
            <person name="Oberbeckmann S."/>
            <person name="Bunk B."/>
            <person name="Jeske O."/>
            <person name="Meyerdierks A."/>
            <person name="Storesund J.E."/>
            <person name="Kallscheuer N."/>
            <person name="Luecker S."/>
            <person name="Lage O.M."/>
            <person name="Pohl T."/>
            <person name="Merkel B.J."/>
            <person name="Hornburger P."/>
            <person name="Mueller R.-W."/>
            <person name="Bruemmer F."/>
            <person name="Labrenz M."/>
            <person name="Spormann A.M."/>
            <person name="Op den Camp H."/>
            <person name="Overmann J."/>
            <person name="Amann R."/>
            <person name="Jetten M.S.M."/>
            <person name="Mascher T."/>
            <person name="Medema M.H."/>
            <person name="Devos D.P."/>
            <person name="Kaster A.-K."/>
            <person name="Ovreas L."/>
            <person name="Rohde M."/>
            <person name="Galperin M.Y."/>
            <person name="Jogler C."/>
        </authorList>
    </citation>
    <scope>NUCLEOTIDE SEQUENCE [LARGE SCALE GENOMIC DNA]</scope>
    <source>
        <strain evidence="2 3">TBK1r</strain>
    </source>
</reference>
<keyword evidence="3" id="KW-1185">Reference proteome</keyword>
<organism evidence="2 3">
    <name type="scientific">Stieleria magnilauensis</name>
    <dbReference type="NCBI Taxonomy" id="2527963"/>
    <lineage>
        <taxon>Bacteria</taxon>
        <taxon>Pseudomonadati</taxon>
        <taxon>Planctomycetota</taxon>
        <taxon>Planctomycetia</taxon>
        <taxon>Pirellulales</taxon>
        <taxon>Pirellulaceae</taxon>
        <taxon>Stieleria</taxon>
    </lineage>
</organism>
<dbReference type="Proteomes" id="UP000318081">
    <property type="component" value="Chromosome"/>
</dbReference>
<dbReference type="EMBL" id="CP036432">
    <property type="protein sequence ID" value="QDV84679.1"/>
    <property type="molecule type" value="Genomic_DNA"/>
</dbReference>